<sequence length="196" mass="21287">MKWKLKEILFMAICAAVFGVAYLGMVYLGAAITGLLTPSGWGILGYEPIYGVWFMAASFITYVIRKPGIGIIAEMLAALLEVLMGNMFGPIIFISGFIQGLGCEAAFFFTKYRKYDQTTMILSAVGASVLSFIWTGIRQSYWNMSIGVVLLILVIRTISAIIFCGFGSRFLAEGLAKAGVLKGYAIASDSEDSYGK</sequence>
<dbReference type="PIRSF" id="PIRSF037394">
    <property type="entry name" value="ABC_thiamine-permease_YkoE_prd"/>
    <property type="match status" value="1"/>
</dbReference>
<dbReference type="EMBL" id="JADIMT010000030">
    <property type="protein sequence ID" value="MBO8435683.1"/>
    <property type="molecule type" value="Genomic_DNA"/>
</dbReference>
<name>A0A9D9H5L2_9SPIO</name>
<reference evidence="2" key="2">
    <citation type="journal article" date="2021" name="PeerJ">
        <title>Extensive microbial diversity within the chicken gut microbiome revealed by metagenomics and culture.</title>
        <authorList>
            <person name="Gilroy R."/>
            <person name="Ravi A."/>
            <person name="Getino M."/>
            <person name="Pursley I."/>
            <person name="Horton D.L."/>
            <person name="Alikhan N.F."/>
            <person name="Baker D."/>
            <person name="Gharbi K."/>
            <person name="Hall N."/>
            <person name="Watson M."/>
            <person name="Adriaenssens E.M."/>
            <person name="Foster-Nyarko E."/>
            <person name="Jarju S."/>
            <person name="Secka A."/>
            <person name="Antonio M."/>
            <person name="Oren A."/>
            <person name="Chaudhuri R.R."/>
            <person name="La Ragione R."/>
            <person name="Hildebrand F."/>
            <person name="Pallen M.J."/>
        </authorList>
    </citation>
    <scope>NUCLEOTIDE SEQUENCE</scope>
    <source>
        <strain evidence="2">7293</strain>
    </source>
</reference>
<dbReference type="InterPro" id="IPR017195">
    <property type="entry name" value="ABC_thiamin-permease_prd"/>
</dbReference>
<feature type="transmembrane region" description="Helical" evidence="1">
    <location>
        <begin position="118"/>
        <end position="137"/>
    </location>
</feature>
<feature type="transmembrane region" description="Helical" evidence="1">
    <location>
        <begin position="48"/>
        <end position="64"/>
    </location>
</feature>
<protein>
    <submittedName>
        <fullName evidence="2">ECF transporter S component</fullName>
    </submittedName>
</protein>
<keyword evidence="1" id="KW-0812">Transmembrane</keyword>
<feature type="transmembrane region" description="Helical" evidence="1">
    <location>
        <begin position="149"/>
        <end position="172"/>
    </location>
</feature>
<gene>
    <name evidence="2" type="ORF">IAA97_01715</name>
</gene>
<evidence type="ECO:0000256" key="1">
    <source>
        <dbReference type="SAM" id="Phobius"/>
    </source>
</evidence>
<organism evidence="2 3">
    <name type="scientific">Candidatus Ornithospirochaeta stercoripullorum</name>
    <dbReference type="NCBI Taxonomy" id="2840899"/>
    <lineage>
        <taxon>Bacteria</taxon>
        <taxon>Pseudomonadati</taxon>
        <taxon>Spirochaetota</taxon>
        <taxon>Spirochaetia</taxon>
        <taxon>Spirochaetales</taxon>
        <taxon>Spirochaetaceae</taxon>
        <taxon>Spirochaetaceae incertae sedis</taxon>
        <taxon>Candidatus Ornithospirochaeta</taxon>
    </lineage>
</organism>
<reference evidence="2" key="1">
    <citation type="submission" date="2020-10" db="EMBL/GenBank/DDBJ databases">
        <authorList>
            <person name="Gilroy R."/>
        </authorList>
    </citation>
    <scope>NUCLEOTIDE SEQUENCE</scope>
    <source>
        <strain evidence="2">7293</strain>
    </source>
</reference>
<accession>A0A9D9H5L2</accession>
<dbReference type="AlphaFoldDB" id="A0A9D9H5L2"/>
<evidence type="ECO:0000313" key="2">
    <source>
        <dbReference type="EMBL" id="MBO8435683.1"/>
    </source>
</evidence>
<dbReference type="Pfam" id="PF09819">
    <property type="entry name" value="ABC_cobalt"/>
    <property type="match status" value="1"/>
</dbReference>
<evidence type="ECO:0000313" key="3">
    <source>
        <dbReference type="Proteomes" id="UP000823615"/>
    </source>
</evidence>
<feature type="transmembrane region" description="Helical" evidence="1">
    <location>
        <begin position="9"/>
        <end position="36"/>
    </location>
</feature>
<keyword evidence="1" id="KW-0472">Membrane</keyword>
<proteinExistence type="predicted"/>
<keyword evidence="1" id="KW-1133">Transmembrane helix</keyword>
<comment type="caution">
    <text evidence="2">The sequence shown here is derived from an EMBL/GenBank/DDBJ whole genome shotgun (WGS) entry which is preliminary data.</text>
</comment>
<feature type="transmembrane region" description="Helical" evidence="1">
    <location>
        <begin position="76"/>
        <end position="98"/>
    </location>
</feature>
<dbReference type="Proteomes" id="UP000823615">
    <property type="component" value="Unassembled WGS sequence"/>
</dbReference>